<keyword evidence="2" id="KW-1185">Reference proteome</keyword>
<name>A0A8X7Z1F9_POPTO</name>
<comment type="caution">
    <text evidence="1">The sequence shown here is derived from an EMBL/GenBank/DDBJ whole genome shotgun (WGS) entry which is preliminary data.</text>
</comment>
<evidence type="ECO:0000313" key="2">
    <source>
        <dbReference type="Proteomes" id="UP000886885"/>
    </source>
</evidence>
<organism evidence="1 2">
    <name type="scientific">Populus tomentosa</name>
    <name type="common">Chinese white poplar</name>
    <dbReference type="NCBI Taxonomy" id="118781"/>
    <lineage>
        <taxon>Eukaryota</taxon>
        <taxon>Viridiplantae</taxon>
        <taxon>Streptophyta</taxon>
        <taxon>Embryophyta</taxon>
        <taxon>Tracheophyta</taxon>
        <taxon>Spermatophyta</taxon>
        <taxon>Magnoliopsida</taxon>
        <taxon>eudicotyledons</taxon>
        <taxon>Gunneridae</taxon>
        <taxon>Pentapetalae</taxon>
        <taxon>rosids</taxon>
        <taxon>fabids</taxon>
        <taxon>Malpighiales</taxon>
        <taxon>Salicaceae</taxon>
        <taxon>Saliceae</taxon>
        <taxon>Populus</taxon>
    </lineage>
</organism>
<accession>A0A8X7Z1F9</accession>
<dbReference type="EMBL" id="JAAWWB010000016">
    <property type="protein sequence ID" value="KAG6763403.1"/>
    <property type="molecule type" value="Genomic_DNA"/>
</dbReference>
<gene>
    <name evidence="1" type="ORF">POTOM_030817</name>
</gene>
<dbReference type="Proteomes" id="UP000886885">
    <property type="component" value="Chromosome 8D"/>
</dbReference>
<proteinExistence type="predicted"/>
<sequence>MYHPTRGGVRGGRDRGVVDAQNLAGMVSRPINTERIILVTVSKHLLVDGRKVITYSISSAEQLLLVALLDA</sequence>
<reference evidence="1" key="1">
    <citation type="journal article" date="2020" name="bioRxiv">
        <title>Hybrid origin of Populus tomentosa Carr. identified through genome sequencing and phylogenomic analysis.</title>
        <authorList>
            <person name="An X."/>
            <person name="Gao K."/>
            <person name="Chen Z."/>
            <person name="Li J."/>
            <person name="Yang X."/>
            <person name="Yang X."/>
            <person name="Zhou J."/>
            <person name="Guo T."/>
            <person name="Zhao T."/>
            <person name="Huang S."/>
            <person name="Miao D."/>
            <person name="Khan W.U."/>
            <person name="Rao P."/>
            <person name="Ye M."/>
            <person name="Lei B."/>
            <person name="Liao W."/>
            <person name="Wang J."/>
            <person name="Ji L."/>
            <person name="Li Y."/>
            <person name="Guo B."/>
            <person name="Mustafa N.S."/>
            <person name="Li S."/>
            <person name="Yun Q."/>
            <person name="Keller S.R."/>
            <person name="Mao J."/>
            <person name="Zhang R."/>
            <person name="Strauss S.H."/>
        </authorList>
    </citation>
    <scope>NUCLEOTIDE SEQUENCE</scope>
    <source>
        <strain evidence="1">GM15</strain>
        <tissue evidence="1">Leaf</tissue>
    </source>
</reference>
<evidence type="ECO:0000313" key="1">
    <source>
        <dbReference type="EMBL" id="KAG6763403.1"/>
    </source>
</evidence>
<dbReference type="AlphaFoldDB" id="A0A8X7Z1F9"/>
<protein>
    <submittedName>
        <fullName evidence="1">Uncharacterized protein</fullName>
    </submittedName>
</protein>